<sequence length="45" mass="5395">MKQYQKLMLELEELEEIKAYDRAKKNAGTKCSFDRFIKELENPQS</sequence>
<name>A0A7U3ZNH4_RUNSL</name>
<dbReference type="KEGG" id="rsi:Runsl_4102"/>
<dbReference type="Proteomes" id="UP000000493">
    <property type="component" value="Chromosome"/>
</dbReference>
<evidence type="ECO:0000313" key="1">
    <source>
        <dbReference type="EMBL" id="AEI50449.1"/>
    </source>
</evidence>
<protein>
    <submittedName>
        <fullName evidence="1">Uncharacterized protein</fullName>
    </submittedName>
</protein>
<accession>A0A7U3ZNH4</accession>
<organism evidence="1 2">
    <name type="scientific">Runella slithyformis (strain ATCC 29530 / DSM 19594 / LMG 11500 / NCIMB 11436 / LSU 4)</name>
    <dbReference type="NCBI Taxonomy" id="761193"/>
    <lineage>
        <taxon>Bacteria</taxon>
        <taxon>Pseudomonadati</taxon>
        <taxon>Bacteroidota</taxon>
        <taxon>Cytophagia</taxon>
        <taxon>Cytophagales</taxon>
        <taxon>Spirosomataceae</taxon>
        <taxon>Runella</taxon>
    </lineage>
</organism>
<keyword evidence="2" id="KW-1185">Reference proteome</keyword>
<dbReference type="RefSeq" id="WP_013929747.1">
    <property type="nucleotide sequence ID" value="NC_015703.1"/>
</dbReference>
<proteinExistence type="predicted"/>
<evidence type="ECO:0000313" key="2">
    <source>
        <dbReference type="Proteomes" id="UP000000493"/>
    </source>
</evidence>
<reference evidence="2" key="1">
    <citation type="submission" date="2011-06" db="EMBL/GenBank/DDBJ databases">
        <title>The complete genome of chromosome of Runella slithyformis DSM 19594.</title>
        <authorList>
            <consortium name="US DOE Joint Genome Institute (JGI-PGF)"/>
            <person name="Lucas S."/>
            <person name="Han J."/>
            <person name="Lapidus A."/>
            <person name="Bruce D."/>
            <person name="Goodwin L."/>
            <person name="Pitluck S."/>
            <person name="Peters L."/>
            <person name="Kyrpides N."/>
            <person name="Mavromatis K."/>
            <person name="Ivanova N."/>
            <person name="Ovchinnikova G."/>
            <person name="Zhang X."/>
            <person name="Misra M."/>
            <person name="Detter J.C."/>
            <person name="Tapia R."/>
            <person name="Han C."/>
            <person name="Land M."/>
            <person name="Hauser L."/>
            <person name="Markowitz V."/>
            <person name="Cheng J.-F."/>
            <person name="Hugenholtz P."/>
            <person name="Woyke T."/>
            <person name="Wu D."/>
            <person name="Tindall B."/>
            <person name="Faehrich R."/>
            <person name="Brambilla E."/>
            <person name="Klenk H.-P."/>
            <person name="Eisen J.A."/>
        </authorList>
    </citation>
    <scope>NUCLEOTIDE SEQUENCE [LARGE SCALE GENOMIC DNA]</scope>
    <source>
        <strain evidence="2">ATCC 29530 / DSM 19594 / LMG 11500 / NCIMB 11436 / LSU 4</strain>
    </source>
</reference>
<reference evidence="1 2" key="2">
    <citation type="journal article" date="2012" name="Stand. Genomic Sci.">
        <title>Complete genome sequence of the aquatic bacterium Runella slithyformis type strain (LSU 4(T)).</title>
        <authorList>
            <person name="Copeland A."/>
            <person name="Zhang X."/>
            <person name="Misra M."/>
            <person name="Lapidus A."/>
            <person name="Nolan M."/>
            <person name="Lucas S."/>
            <person name="Deshpande S."/>
            <person name="Cheng J.F."/>
            <person name="Tapia R."/>
            <person name="Goodwin L.A."/>
            <person name="Pitluck S."/>
            <person name="Liolios K."/>
            <person name="Pagani I."/>
            <person name="Ivanova N."/>
            <person name="Mikhailova N."/>
            <person name="Pati A."/>
            <person name="Chen A."/>
            <person name="Palaniappan K."/>
            <person name="Land M."/>
            <person name="Hauser L."/>
            <person name="Pan C."/>
            <person name="Jeffries C.D."/>
            <person name="Detter J.C."/>
            <person name="Brambilla E.M."/>
            <person name="Rohde M."/>
            <person name="Djao O.D."/>
            <person name="Goker M."/>
            <person name="Sikorski J."/>
            <person name="Tindall B.J."/>
            <person name="Woyke T."/>
            <person name="Bristow J."/>
            <person name="Eisen J.A."/>
            <person name="Markowitz V."/>
            <person name="Hugenholtz P."/>
            <person name="Kyrpides N.C."/>
            <person name="Klenk H.P."/>
            <person name="Mavromatis K."/>
        </authorList>
    </citation>
    <scope>NUCLEOTIDE SEQUENCE [LARGE SCALE GENOMIC DNA]</scope>
    <source>
        <strain evidence="2">ATCC 29530 / DSM 19594 / LMG 11500 / NCIMB 11436 / LSU 4</strain>
    </source>
</reference>
<gene>
    <name evidence="1" type="ordered locus">Runsl_4102</name>
</gene>
<dbReference type="EMBL" id="CP002859">
    <property type="protein sequence ID" value="AEI50449.1"/>
    <property type="molecule type" value="Genomic_DNA"/>
</dbReference>
<dbReference type="AlphaFoldDB" id="A0A7U3ZNH4"/>